<organism evidence="1 2">
    <name type="scientific">Colletotrichum karsti</name>
    <dbReference type="NCBI Taxonomy" id="1095194"/>
    <lineage>
        <taxon>Eukaryota</taxon>
        <taxon>Fungi</taxon>
        <taxon>Dikarya</taxon>
        <taxon>Ascomycota</taxon>
        <taxon>Pezizomycotina</taxon>
        <taxon>Sordariomycetes</taxon>
        <taxon>Hypocreomycetidae</taxon>
        <taxon>Glomerellales</taxon>
        <taxon>Glomerellaceae</taxon>
        <taxon>Colletotrichum</taxon>
        <taxon>Colletotrichum boninense species complex</taxon>
    </lineage>
</organism>
<dbReference type="OrthoDB" id="4804857at2759"/>
<dbReference type="RefSeq" id="XP_038746984.1">
    <property type="nucleotide sequence ID" value="XM_038887942.1"/>
</dbReference>
<dbReference type="AlphaFoldDB" id="A0A9P6I577"/>
<dbReference type="GeneID" id="62161016"/>
<gene>
    <name evidence="1" type="ORF">CkaCkLH20_05223</name>
</gene>
<comment type="caution">
    <text evidence="1">The sequence shown here is derived from an EMBL/GenBank/DDBJ whole genome shotgun (WGS) entry which is preliminary data.</text>
</comment>
<evidence type="ECO:0000313" key="2">
    <source>
        <dbReference type="Proteomes" id="UP000781932"/>
    </source>
</evidence>
<keyword evidence="2" id="KW-1185">Reference proteome</keyword>
<reference evidence="1" key="2">
    <citation type="submission" date="2020-11" db="EMBL/GenBank/DDBJ databases">
        <title>Whole genome sequencing of Colletotrichum sp.</title>
        <authorList>
            <person name="Li H."/>
        </authorList>
    </citation>
    <scope>NUCLEOTIDE SEQUENCE</scope>
    <source>
        <strain evidence="1">CkLH20</strain>
    </source>
</reference>
<evidence type="ECO:0000313" key="1">
    <source>
        <dbReference type="EMBL" id="KAF9877523.1"/>
    </source>
</evidence>
<dbReference type="Gene3D" id="3.40.390.10">
    <property type="entry name" value="Collagenase (Catalytic Domain)"/>
    <property type="match status" value="1"/>
</dbReference>
<dbReference type="GO" id="GO:0008237">
    <property type="term" value="F:metallopeptidase activity"/>
    <property type="evidence" value="ECO:0007669"/>
    <property type="project" value="InterPro"/>
</dbReference>
<dbReference type="InterPro" id="IPR024079">
    <property type="entry name" value="MetalloPept_cat_dom_sf"/>
</dbReference>
<proteinExistence type="predicted"/>
<dbReference type="EMBL" id="JAATWM020000014">
    <property type="protein sequence ID" value="KAF9877523.1"/>
    <property type="molecule type" value="Genomic_DNA"/>
</dbReference>
<dbReference type="Proteomes" id="UP000781932">
    <property type="component" value="Unassembled WGS sequence"/>
</dbReference>
<accession>A0A9P6I577</accession>
<name>A0A9P6I577_9PEZI</name>
<protein>
    <submittedName>
        <fullName evidence="1">Uncharacterized protein</fullName>
    </submittedName>
</protein>
<sequence>MNPRYIKRLQEKGWKRFSEERVLKAMRPELAKKVDDALENISNTFTRVFGMSYEFHSNVDILQTPEVIMLHELMHTHPGGNAVDQPKDKCYLWQNILRIRNEKNADSLAYLGLVIQLITKFNVDVTKEGEVKGIDG</sequence>
<reference evidence="1" key="1">
    <citation type="submission" date="2020-03" db="EMBL/GenBank/DDBJ databases">
        <authorList>
            <person name="He L."/>
        </authorList>
    </citation>
    <scope>NUCLEOTIDE SEQUENCE</scope>
    <source>
        <strain evidence="1">CkLH20</strain>
    </source>
</reference>